<dbReference type="Proteomes" id="UP000639006">
    <property type="component" value="Unassembled WGS sequence"/>
</dbReference>
<dbReference type="EMBL" id="CAJHIQ010000050">
    <property type="protein sequence ID" value="CAD6493833.1"/>
    <property type="molecule type" value="Genomic_DNA"/>
</dbReference>
<sequence>MPVVDARIYRVVGHSRTPVVVLGFHIVGLIVVELVFVTLSRGVVYAVHDNIIILNRVARASVVQPETIHTVVLHPVADDGIVA</sequence>
<name>A0A811TDU0_9EURY</name>
<reference evidence="2" key="1">
    <citation type="submission" date="2020-10" db="EMBL/GenBank/DDBJ databases">
        <authorList>
            <person name="Hahn C.J."/>
            <person name="Laso-Perez R."/>
            <person name="Vulcano F."/>
            <person name="Vaziourakis K.-M."/>
            <person name="Stokke R."/>
            <person name="Steen I.H."/>
            <person name="Teske A."/>
            <person name="Boetius A."/>
            <person name="Liebeke M."/>
            <person name="Amann R."/>
            <person name="Knittel K."/>
        </authorList>
    </citation>
    <scope>NUCLEOTIDE SEQUENCE</scope>
    <source>
        <strain evidence="2">Gfbio:e3339647-f889-4370-9287-4fb5cb688e4c:AG392M11_GoMArc1</strain>
    </source>
</reference>
<dbReference type="AlphaFoldDB" id="A0A811TDU0"/>
<evidence type="ECO:0000256" key="1">
    <source>
        <dbReference type="SAM" id="Phobius"/>
    </source>
</evidence>
<accession>A0A811TDU0</accession>
<keyword evidence="1" id="KW-0812">Transmembrane</keyword>
<keyword evidence="1" id="KW-0472">Membrane</keyword>
<gene>
    <name evidence="2" type="ORF">DIAAKJNI_00561</name>
</gene>
<organism evidence="2 3">
    <name type="scientific">Candidatus Argoarchaeum ethanivorans</name>
    <dbReference type="NCBI Taxonomy" id="2608793"/>
    <lineage>
        <taxon>Archaea</taxon>
        <taxon>Methanobacteriati</taxon>
        <taxon>Methanobacteriota</taxon>
        <taxon>Stenosarchaea group</taxon>
        <taxon>Methanomicrobia</taxon>
        <taxon>Methanosarcinales</taxon>
        <taxon>Methanosarcinales incertae sedis</taxon>
        <taxon>GOM Arc I cluster</taxon>
        <taxon>Candidatus Argoarchaeum</taxon>
    </lineage>
</organism>
<evidence type="ECO:0000313" key="3">
    <source>
        <dbReference type="Proteomes" id="UP000639006"/>
    </source>
</evidence>
<protein>
    <submittedName>
        <fullName evidence="2">Uncharacterized protein</fullName>
    </submittedName>
</protein>
<feature type="transmembrane region" description="Helical" evidence="1">
    <location>
        <begin position="20"/>
        <end position="39"/>
    </location>
</feature>
<evidence type="ECO:0000313" key="2">
    <source>
        <dbReference type="EMBL" id="CAD6493833.1"/>
    </source>
</evidence>
<comment type="caution">
    <text evidence="2">The sequence shown here is derived from an EMBL/GenBank/DDBJ whole genome shotgun (WGS) entry which is preliminary data.</text>
</comment>
<proteinExistence type="predicted"/>
<keyword evidence="1" id="KW-1133">Transmembrane helix</keyword>